<dbReference type="SUPFAM" id="SSF47413">
    <property type="entry name" value="lambda repressor-like DNA-binding domains"/>
    <property type="match status" value="1"/>
</dbReference>
<evidence type="ECO:0000256" key="2">
    <source>
        <dbReference type="SAM" id="MobiDB-lite"/>
    </source>
</evidence>
<dbReference type="InterPro" id="IPR001387">
    <property type="entry name" value="Cro/C1-type_HTH"/>
</dbReference>
<dbReference type="CDD" id="cd00093">
    <property type="entry name" value="HTH_XRE"/>
    <property type="match status" value="1"/>
</dbReference>
<keyword evidence="1" id="KW-0853">WD repeat</keyword>
<sequence length="1264" mass="136054">MGRPERTVDPAAGPVQRLAHELRELRKAAGCPSYRTMAQAAGFSATTLSQAAAGQRLPSLAVVLGYVRACGGEPGEWEPRWKAAEAEAAEIPVDEQTDEDAAPPYRGLARFEPADRDLFFGRDRLVHELCELVSEQRFAVVFGASGSGKSSLLRAGLIPRLQEEIAELGSPAVLRILTPGNRPAARYEHLLAPAEDEPESWVVVDQFEEVFTLCRDKAERARFIDLLLAARKPDSRLRVLIAVRADFYARCAEHRELADMLRGAALLVGPMTADELRETVVKPAQAAGLLVERELTARIVEEVLDRPGALPMLSHALLETWRRRRGRLLTLASYEAAGGVGGAIAASAEEVYGQLTADQADAARRLLLRMVEPGRGTPDTRRPLNRAELDALACPYVPVVVERLARARLLTADEVDVHLAHEALITRWPRLHGWIEEHRERLRHHRALTEAARAWLEHERDPGTLYRGVRLARAEELFPDPARDPELTAAEREFLVAAFEARDAERQAAARSAHRARAAVGVLSAVLAVALVAGLVALLEHRDNQRRRTDEAARRIAAVTESLRTTDPRTAQLLGVAAWRAAHLPETRRALLGSLGQPEPDSFNDPAPGDGPSRFLTHSGRRLLSVEGRVWRTWDVVRHRQLASGRLPEGGKVVGAASDGRLLSIVGDDGKRLWDTAAGRWRGDRLPSSAFVDFSGTSYLVGDTSDSKVQVRSSADDGLRFQTQAASTTVVAPSTDGRLVASCPDGSSAAQVRDLKEGRTLPGSWERDGEICGQDRSQLVLDGGQRFAAVTWTGVHVFDVRSGRGLADLVDPGVKYVSFSKDGKFLATADGEEVRVWRLTGDTSAPVFRHSLNNQHPSGGLAWDPDRPVLRYLEGGTVHSLDVAQAVTPAWRDQSLDAVRLSPDGRTLATARRSGDRFRFELRDTGNGKLLRTLPSAPLPVSRDPEEPVNLGDTSPLLAFGPDGKTLAYGISEPGTVASSRPVTIWDVAKGRARTTLDLGTRTSASPVLTLALGPDARTLYATRAPGIGELSNEVWDTAAHRRTAVLPALSSSNLAVRPDGRLLVGDNRTAELPDGKIAGQDLVQGNGIGALAFAADGSRLVAGDQTGRVALWDGEVRERAGLLRNVFPAPVSVESADDSAGDLLGDSSEAVSALAVSPDGRTIAVGGEAGTLQLWDLDTQQPLGGPLTTPGEKIDTVAFSAHSGTVYAGSAHVPLQRYTIAPSKAVETVCARMAEGGGDPGGLTRAQWKTYVGDVPYRKVCGG</sequence>
<accession>A0ABX0DQU8</accession>
<dbReference type="PANTHER" id="PTHR19879">
    <property type="entry name" value="TRANSCRIPTION INITIATION FACTOR TFIID"/>
    <property type="match status" value="1"/>
</dbReference>
<proteinExistence type="predicted"/>
<gene>
    <name evidence="4" type="ORF">G6048_11960</name>
</gene>
<feature type="domain" description="HTH cro/C1-type" evidence="3">
    <location>
        <begin position="21"/>
        <end position="77"/>
    </location>
</feature>
<dbReference type="SUPFAM" id="SSF52540">
    <property type="entry name" value="P-loop containing nucleoside triphosphate hydrolases"/>
    <property type="match status" value="1"/>
</dbReference>
<dbReference type="InterPro" id="IPR027417">
    <property type="entry name" value="P-loop_NTPase"/>
</dbReference>
<dbReference type="InterPro" id="IPR049052">
    <property type="entry name" value="nSTAND1"/>
</dbReference>
<dbReference type="PROSITE" id="PS50082">
    <property type="entry name" value="WD_REPEATS_2"/>
    <property type="match status" value="1"/>
</dbReference>
<dbReference type="EMBL" id="JAAKZX010000028">
    <property type="protein sequence ID" value="NGO42849.1"/>
    <property type="molecule type" value="Genomic_DNA"/>
</dbReference>
<dbReference type="SUPFAM" id="SSF50998">
    <property type="entry name" value="Quinoprotein alcohol dehydrogenase-like"/>
    <property type="match status" value="1"/>
</dbReference>
<evidence type="ECO:0000313" key="4">
    <source>
        <dbReference type="EMBL" id="NGO42849.1"/>
    </source>
</evidence>
<dbReference type="Proteomes" id="UP001518140">
    <property type="component" value="Unassembled WGS sequence"/>
</dbReference>
<dbReference type="Pfam" id="PF00400">
    <property type="entry name" value="WD40"/>
    <property type="match status" value="1"/>
</dbReference>
<evidence type="ECO:0000256" key="1">
    <source>
        <dbReference type="PROSITE-ProRule" id="PRU00221"/>
    </source>
</evidence>
<dbReference type="SUPFAM" id="SSF82171">
    <property type="entry name" value="DPP6 N-terminal domain-like"/>
    <property type="match status" value="1"/>
</dbReference>
<dbReference type="Pfam" id="PF20703">
    <property type="entry name" value="nSTAND1"/>
    <property type="match status" value="1"/>
</dbReference>
<dbReference type="SMART" id="SM00320">
    <property type="entry name" value="WD40"/>
    <property type="match status" value="3"/>
</dbReference>
<dbReference type="InterPro" id="IPR011047">
    <property type="entry name" value="Quinoprotein_ADH-like_sf"/>
</dbReference>
<keyword evidence="5" id="KW-1185">Reference proteome</keyword>
<dbReference type="RefSeq" id="WP_165339468.1">
    <property type="nucleotide sequence ID" value="NZ_JAAKZX010000028.1"/>
</dbReference>
<evidence type="ECO:0000313" key="5">
    <source>
        <dbReference type="Proteomes" id="UP001518140"/>
    </source>
</evidence>
<dbReference type="PANTHER" id="PTHR19879:SF9">
    <property type="entry name" value="TRANSCRIPTION INITIATION FACTOR TFIID SUBUNIT 5"/>
    <property type="match status" value="1"/>
</dbReference>
<dbReference type="PROSITE" id="PS50294">
    <property type="entry name" value="WD_REPEATS_REGION"/>
    <property type="match status" value="1"/>
</dbReference>
<protein>
    <recommendedName>
        <fullName evidence="3">HTH cro/C1-type domain-containing protein</fullName>
    </recommendedName>
</protein>
<comment type="caution">
    <text evidence="4">The sequence shown here is derived from an EMBL/GenBank/DDBJ whole genome shotgun (WGS) entry which is preliminary data.</text>
</comment>
<evidence type="ECO:0000259" key="3">
    <source>
        <dbReference type="SMART" id="SM00530"/>
    </source>
</evidence>
<feature type="region of interest" description="Disordered" evidence="2">
    <location>
        <begin position="936"/>
        <end position="956"/>
    </location>
</feature>
<dbReference type="SMART" id="SM00530">
    <property type="entry name" value="HTH_XRE"/>
    <property type="match status" value="1"/>
</dbReference>
<feature type="repeat" description="WD" evidence="1">
    <location>
        <begin position="1145"/>
        <end position="1186"/>
    </location>
</feature>
<dbReference type="InterPro" id="IPR001680">
    <property type="entry name" value="WD40_rpt"/>
</dbReference>
<dbReference type="InterPro" id="IPR010982">
    <property type="entry name" value="Lambda_DNA-bd_dom_sf"/>
</dbReference>
<dbReference type="Gene3D" id="2.130.10.10">
    <property type="entry name" value="YVTN repeat-like/Quinoprotein amine dehydrogenase"/>
    <property type="match status" value="3"/>
</dbReference>
<reference evidence="4 5" key="1">
    <citation type="submission" date="2020-02" db="EMBL/GenBank/DDBJ databases">
        <title>Whole-genome analyses of novel actinobacteria.</title>
        <authorList>
            <person name="Sahin N."/>
            <person name="Tokatli A."/>
        </authorList>
    </citation>
    <scope>NUCLEOTIDE SEQUENCE [LARGE SCALE GENOMIC DNA]</scope>
    <source>
        <strain evidence="4 5">YC419</strain>
    </source>
</reference>
<dbReference type="Gene3D" id="1.10.260.40">
    <property type="entry name" value="lambda repressor-like DNA-binding domains"/>
    <property type="match status" value="1"/>
</dbReference>
<dbReference type="InterPro" id="IPR015943">
    <property type="entry name" value="WD40/YVTN_repeat-like_dom_sf"/>
</dbReference>
<name>A0ABX0DQU8_9ACTN</name>
<organism evidence="4 5">
    <name type="scientific">Streptomyces ureilyticus</name>
    <dbReference type="NCBI Taxonomy" id="1775131"/>
    <lineage>
        <taxon>Bacteria</taxon>
        <taxon>Bacillati</taxon>
        <taxon>Actinomycetota</taxon>
        <taxon>Actinomycetes</taxon>
        <taxon>Kitasatosporales</taxon>
        <taxon>Streptomycetaceae</taxon>
        <taxon>Streptomyces</taxon>
    </lineage>
</organism>